<reference evidence="1 2" key="1">
    <citation type="submission" date="2013-11" db="EMBL/GenBank/DDBJ databases">
        <title>Draft genome of the bovine lungworm Dictyocaulus viviparus.</title>
        <authorList>
            <person name="Mitreva M."/>
        </authorList>
    </citation>
    <scope>NUCLEOTIDE SEQUENCE [LARGE SCALE GENOMIC DNA]</scope>
    <source>
        <strain evidence="1 2">HannoverDv2000</strain>
    </source>
</reference>
<gene>
    <name evidence="1" type="ORF">DICVIV_14417</name>
</gene>
<keyword evidence="2" id="KW-1185">Reference proteome</keyword>
<sequence length="66" mass="7708">MTTIREKLRIPRLRTQEKEDLPRRRIDRSLIFINVGLDYFGPVIVGENDEREGNASESQLRAQRPG</sequence>
<evidence type="ECO:0000313" key="1">
    <source>
        <dbReference type="EMBL" id="KJH39698.1"/>
    </source>
</evidence>
<name>A0A0D8X5E8_DICVI</name>
<protein>
    <submittedName>
        <fullName evidence="1">Uncharacterized protein</fullName>
    </submittedName>
</protein>
<dbReference type="EMBL" id="KN721665">
    <property type="protein sequence ID" value="KJH39698.1"/>
    <property type="molecule type" value="Genomic_DNA"/>
</dbReference>
<dbReference type="Proteomes" id="UP000053766">
    <property type="component" value="Unassembled WGS sequence"/>
</dbReference>
<evidence type="ECO:0000313" key="2">
    <source>
        <dbReference type="Proteomes" id="UP000053766"/>
    </source>
</evidence>
<proteinExistence type="predicted"/>
<reference evidence="2" key="2">
    <citation type="journal article" date="2016" name="Sci. Rep.">
        <title>Dictyocaulus viviparus genome, variome and transcriptome elucidate lungworm biology and support future intervention.</title>
        <authorList>
            <person name="McNulty S.N."/>
            <person name="Strube C."/>
            <person name="Rosa B.A."/>
            <person name="Martin J.C."/>
            <person name="Tyagi R."/>
            <person name="Choi Y.J."/>
            <person name="Wang Q."/>
            <person name="Hallsworth Pepin K."/>
            <person name="Zhang X."/>
            <person name="Ozersky P."/>
            <person name="Wilson R.K."/>
            <person name="Sternberg P.W."/>
            <person name="Gasser R.B."/>
            <person name="Mitreva M."/>
        </authorList>
    </citation>
    <scope>NUCLEOTIDE SEQUENCE [LARGE SCALE GENOMIC DNA]</scope>
    <source>
        <strain evidence="2">HannoverDv2000</strain>
    </source>
</reference>
<organism evidence="1 2">
    <name type="scientific">Dictyocaulus viviparus</name>
    <name type="common">Bovine lungworm</name>
    <dbReference type="NCBI Taxonomy" id="29172"/>
    <lineage>
        <taxon>Eukaryota</taxon>
        <taxon>Metazoa</taxon>
        <taxon>Ecdysozoa</taxon>
        <taxon>Nematoda</taxon>
        <taxon>Chromadorea</taxon>
        <taxon>Rhabditida</taxon>
        <taxon>Rhabditina</taxon>
        <taxon>Rhabditomorpha</taxon>
        <taxon>Strongyloidea</taxon>
        <taxon>Metastrongylidae</taxon>
        <taxon>Dictyocaulus</taxon>
    </lineage>
</organism>
<dbReference type="AlphaFoldDB" id="A0A0D8X5E8"/>
<accession>A0A0D8X5E8</accession>